<keyword evidence="2" id="KW-1185">Reference proteome</keyword>
<dbReference type="AlphaFoldDB" id="A0A2A5RN36"/>
<dbReference type="Proteomes" id="UP000218181">
    <property type="component" value="Unassembled WGS sequence"/>
</dbReference>
<name>A0A2A5RN36_9LACT</name>
<dbReference type="EMBL" id="JXJU01000003">
    <property type="protein sequence ID" value="PCS00741.1"/>
    <property type="molecule type" value="Genomic_DNA"/>
</dbReference>
<gene>
    <name evidence="1" type="ORF">RT41_GL001123</name>
</gene>
<evidence type="ECO:0000313" key="2">
    <source>
        <dbReference type="Proteomes" id="UP000218181"/>
    </source>
</evidence>
<reference evidence="1 2" key="1">
    <citation type="submission" date="2014-12" db="EMBL/GenBank/DDBJ databases">
        <title>Draft genome sequences of 10 type strains of Lactococcus.</title>
        <authorList>
            <person name="Sun Z."/>
            <person name="Zhong Z."/>
            <person name="Liu W."/>
            <person name="Zhang W."/>
            <person name="Zhang H."/>
        </authorList>
    </citation>
    <scope>NUCLEOTIDE SEQUENCE [LARGE SCALE GENOMIC DNA]</scope>
    <source>
        <strain evidence="1 2">JCM 16395</strain>
    </source>
</reference>
<evidence type="ECO:0000313" key="1">
    <source>
        <dbReference type="EMBL" id="PCS00741.1"/>
    </source>
</evidence>
<protein>
    <submittedName>
        <fullName evidence="1">Uncharacterized protein</fullName>
    </submittedName>
</protein>
<organism evidence="1 2">
    <name type="scientific">Lactococcus fujiensis JCM 16395</name>
    <dbReference type="NCBI Taxonomy" id="1291764"/>
    <lineage>
        <taxon>Bacteria</taxon>
        <taxon>Bacillati</taxon>
        <taxon>Bacillota</taxon>
        <taxon>Bacilli</taxon>
        <taxon>Lactobacillales</taxon>
        <taxon>Streptococcaceae</taxon>
        <taxon>Lactococcus</taxon>
    </lineage>
</organism>
<accession>A0A2A5RN36</accession>
<proteinExistence type="predicted"/>
<sequence length="51" mass="6010">MIKNKLEKTKKLSNNRDKIVKITLITRGPFWIFYTSTLFQFPGLLQKIPIS</sequence>
<comment type="caution">
    <text evidence="1">The sequence shown here is derived from an EMBL/GenBank/DDBJ whole genome shotgun (WGS) entry which is preliminary data.</text>
</comment>